<evidence type="ECO:0000313" key="1">
    <source>
        <dbReference type="EMBL" id="GJB94108.1"/>
    </source>
</evidence>
<organism evidence="1 2">
    <name type="scientific">Aeromonas caviae</name>
    <name type="common">Aeromonas punctata</name>
    <dbReference type="NCBI Taxonomy" id="648"/>
    <lineage>
        <taxon>Bacteria</taxon>
        <taxon>Pseudomonadati</taxon>
        <taxon>Pseudomonadota</taxon>
        <taxon>Gammaproteobacteria</taxon>
        <taxon>Aeromonadales</taxon>
        <taxon>Aeromonadaceae</taxon>
        <taxon>Aeromonas</taxon>
    </lineage>
</organism>
<dbReference type="AlphaFoldDB" id="A0ABD0BCZ7"/>
<dbReference type="EMBL" id="BPOP01000076">
    <property type="protein sequence ID" value="GJB94108.1"/>
    <property type="molecule type" value="Genomic_DNA"/>
</dbReference>
<sequence>MKRTHYQEQVRNTLIVDAVKSGATTVSIPDFRFSKLIKFNDRFDLYHNGPIMARYHGGHLKDITVSNIWFDYGTIIENDYELPINKEIYNKLALNKIIFYSEPNQPFFKNSQWALFEFNAEPSLNLTKERKILIHFKKSNDAEDIKIDMGRPHTAKIGNKFYYAHPLSDDVLNGKIKSVQISVYSNTGKDSDILIDF</sequence>
<name>A0ABD0BCZ7_AERCA</name>
<proteinExistence type="predicted"/>
<dbReference type="Proteomes" id="UP000737420">
    <property type="component" value="Unassembled WGS sequence"/>
</dbReference>
<accession>A0ABD0BCZ7</accession>
<comment type="caution">
    <text evidence="1">The sequence shown here is derived from an EMBL/GenBank/DDBJ whole genome shotgun (WGS) entry which is preliminary data.</text>
</comment>
<protein>
    <submittedName>
        <fullName evidence="1">Uncharacterized protein</fullName>
    </submittedName>
</protein>
<gene>
    <name evidence="1" type="ORF">KAM382_41690</name>
</gene>
<evidence type="ECO:0000313" key="2">
    <source>
        <dbReference type="Proteomes" id="UP000737420"/>
    </source>
</evidence>
<reference evidence="1 2" key="1">
    <citation type="submission" date="2021-07" db="EMBL/GenBank/DDBJ databases">
        <title>Draft genome sequence of carbapenem-resistant Aeromonas spp. in Japan.</title>
        <authorList>
            <person name="Maehana S."/>
            <person name="Suzuki M."/>
            <person name="Kitasato H."/>
        </authorList>
    </citation>
    <scope>NUCLEOTIDE SEQUENCE [LARGE SCALE GENOMIC DNA]</scope>
    <source>
        <strain evidence="1 2">KAM382</strain>
    </source>
</reference>